<gene>
    <name evidence="2" type="ORF">SAMN06265350_10513</name>
</gene>
<dbReference type="GO" id="GO:0004622">
    <property type="term" value="F:phosphatidylcholine lysophospholipase activity"/>
    <property type="evidence" value="ECO:0007669"/>
    <property type="project" value="TreeGrafter"/>
</dbReference>
<reference evidence="2 3" key="1">
    <citation type="submission" date="2017-05" db="EMBL/GenBank/DDBJ databases">
        <authorList>
            <person name="Varghese N."/>
            <person name="Submissions S."/>
        </authorList>
    </citation>
    <scope>NUCLEOTIDE SEQUENCE [LARGE SCALE GENOMIC DNA]</scope>
    <source>
        <strain evidence="2 3">DSM 21342</strain>
    </source>
</reference>
<evidence type="ECO:0000313" key="2">
    <source>
        <dbReference type="EMBL" id="SMO64179.1"/>
    </source>
</evidence>
<sequence>MNSFKTKRILFFGDSITELGVQPGGFISKIQEALLTQGLSKKYELIGSGISGNKVYDLYLRLENDVLAKQPDVVIIWVGVNDVWHKQMFGTGTDPGKFQVFYQVLIDKIKDKGAEVVLCTPAVIGEKTDFSNPQDGDLNQYAKLIRELAHKNNCEICDFRSLFLEYNKVNNTSNAEWGILTKDRVHLNNTGNELVAKELMKVLQL</sequence>
<dbReference type="CDD" id="cd01834">
    <property type="entry name" value="SGNH_hydrolase_like_2"/>
    <property type="match status" value="1"/>
</dbReference>
<dbReference type="AlphaFoldDB" id="A0A521CXL9"/>
<keyword evidence="3" id="KW-1185">Reference proteome</keyword>
<dbReference type="EMBL" id="FXSZ01000005">
    <property type="protein sequence ID" value="SMO64179.1"/>
    <property type="molecule type" value="Genomic_DNA"/>
</dbReference>
<dbReference type="Proteomes" id="UP000315971">
    <property type="component" value="Unassembled WGS sequence"/>
</dbReference>
<organism evidence="2 3">
    <name type="scientific">Solitalea koreensis</name>
    <dbReference type="NCBI Taxonomy" id="543615"/>
    <lineage>
        <taxon>Bacteria</taxon>
        <taxon>Pseudomonadati</taxon>
        <taxon>Bacteroidota</taxon>
        <taxon>Sphingobacteriia</taxon>
        <taxon>Sphingobacteriales</taxon>
        <taxon>Sphingobacteriaceae</taxon>
        <taxon>Solitalea</taxon>
    </lineage>
</organism>
<dbReference type="PANTHER" id="PTHR30383">
    <property type="entry name" value="THIOESTERASE 1/PROTEASE 1/LYSOPHOSPHOLIPASE L1"/>
    <property type="match status" value="1"/>
</dbReference>
<dbReference type="Gene3D" id="3.40.50.1110">
    <property type="entry name" value="SGNH hydrolase"/>
    <property type="match status" value="1"/>
</dbReference>
<dbReference type="PANTHER" id="PTHR30383:SF5">
    <property type="entry name" value="SGNH HYDROLASE-TYPE ESTERASE DOMAIN-CONTAINING PROTEIN"/>
    <property type="match status" value="1"/>
</dbReference>
<dbReference type="InterPro" id="IPR036514">
    <property type="entry name" value="SGNH_hydro_sf"/>
</dbReference>
<dbReference type="Pfam" id="PF13472">
    <property type="entry name" value="Lipase_GDSL_2"/>
    <property type="match status" value="1"/>
</dbReference>
<proteinExistence type="predicted"/>
<dbReference type="InterPro" id="IPR051532">
    <property type="entry name" value="Ester_Hydrolysis_Enzymes"/>
</dbReference>
<protein>
    <submittedName>
        <fullName evidence="2">Lysophospholipase L1</fullName>
    </submittedName>
</protein>
<name>A0A521CXL9_9SPHI</name>
<evidence type="ECO:0000313" key="3">
    <source>
        <dbReference type="Proteomes" id="UP000315971"/>
    </source>
</evidence>
<evidence type="ECO:0000259" key="1">
    <source>
        <dbReference type="Pfam" id="PF13472"/>
    </source>
</evidence>
<feature type="domain" description="SGNH hydrolase-type esterase" evidence="1">
    <location>
        <begin position="11"/>
        <end position="194"/>
    </location>
</feature>
<dbReference type="SUPFAM" id="SSF52266">
    <property type="entry name" value="SGNH hydrolase"/>
    <property type="match status" value="1"/>
</dbReference>
<accession>A0A521CXL9</accession>
<dbReference type="InterPro" id="IPR013830">
    <property type="entry name" value="SGNH_hydro"/>
</dbReference>